<comment type="caution">
    <text evidence="1">The sequence shown here is derived from an EMBL/GenBank/DDBJ whole genome shotgun (WGS) entry which is preliminary data.</text>
</comment>
<evidence type="ECO:0000313" key="1">
    <source>
        <dbReference type="EMBL" id="KKN35304.1"/>
    </source>
</evidence>
<dbReference type="EMBL" id="LAZR01002047">
    <property type="protein sequence ID" value="KKN35304.1"/>
    <property type="molecule type" value="Genomic_DNA"/>
</dbReference>
<reference evidence="1" key="1">
    <citation type="journal article" date="2015" name="Nature">
        <title>Complex archaea that bridge the gap between prokaryotes and eukaryotes.</title>
        <authorList>
            <person name="Spang A."/>
            <person name="Saw J.H."/>
            <person name="Jorgensen S.L."/>
            <person name="Zaremba-Niedzwiedzka K."/>
            <person name="Martijn J."/>
            <person name="Lind A.E."/>
            <person name="van Eijk R."/>
            <person name="Schleper C."/>
            <person name="Guy L."/>
            <person name="Ettema T.J."/>
        </authorList>
    </citation>
    <scope>NUCLEOTIDE SEQUENCE</scope>
</reference>
<proteinExistence type="predicted"/>
<dbReference type="SUPFAM" id="SSF55608">
    <property type="entry name" value="Homing endonucleases"/>
    <property type="match status" value="1"/>
</dbReference>
<protein>
    <recommendedName>
        <fullName evidence="2">DOD-type homing endonuclease domain-containing protein</fullName>
    </recommendedName>
</protein>
<dbReference type="AlphaFoldDB" id="A0A0F9PYM6"/>
<accession>A0A0F9PYM6</accession>
<organism evidence="1">
    <name type="scientific">marine sediment metagenome</name>
    <dbReference type="NCBI Taxonomy" id="412755"/>
    <lineage>
        <taxon>unclassified sequences</taxon>
        <taxon>metagenomes</taxon>
        <taxon>ecological metagenomes</taxon>
    </lineage>
</organism>
<evidence type="ECO:0008006" key="2">
    <source>
        <dbReference type="Google" id="ProtNLM"/>
    </source>
</evidence>
<sequence>MTINDAQEANRITVKELRIALCPHFGCSYLKKIKPLKFSILGLHKYPKCSKHGLPLVFIDEFLGNFINAVNACLYDKGGLPPEKLTSVIRIVSPDDLKSFINGWMHCNPIGRGSQLVSQYLDGLSKAYMKLLSRKQKKSLQNKPNNKNNRYKMLRKGLNNISIEYANFLKELRTKSNIFYDLKELRSLSDTTHEFLKAWLKDQLVDIKNPKFVVTEEPLKSNESLLLVKQHYDMILQSGTCLTLMGKHPKIVNKIIPAFELFSAYYEFMGLGLCTETTNIDIQRIFENQQESSNLFKANHLNHKQNDMVSPKMFGLDIKNREKNYTAKNFMDEIMEELNNYPKEMYVLNPGRVKREHTGCTLKDISKIWGHYDGYVSEKLRYNEGNPNFIISRKNLKELKTNLKDRFGNKANCCYGLIDSHSSGYISFNTLIKNLQIEIGKFSKNVKTTLEDLALIFGYGYGMMSYIRQHDEYILSKERINLIKSNIKLLIGSNSNKIMKICEKYVKKNPDLPDYANQKYTITNPNLFHNIYENNEIMYWLGWLCSDGWVSQAGNTHYQIQLKLKREDRIIVERFANAIGYDQERIFDERYLVENDNGEIRPTYSSRVIFGCKPMWYDLKNLGIFDFKNSGKAPRIIKQLINMAKRKNPKSQLISSKEGQLALNFLIGFYDGDGNYRGGMSARILNSKKTFLEEIVDLFEIPNKVNINAEKYIDKETNKVIWKTKYQLHLGTDLFNQMLLSYEKSLERKRPENYK</sequence>
<dbReference type="InterPro" id="IPR027434">
    <property type="entry name" value="Homing_endonucl"/>
</dbReference>
<name>A0A0F9PYM6_9ZZZZ</name>
<gene>
    <name evidence="1" type="ORF">LCGC14_0784990</name>
</gene>
<dbReference type="Gene3D" id="3.10.28.10">
    <property type="entry name" value="Homing endonucleases"/>
    <property type="match status" value="1"/>
</dbReference>